<dbReference type="AlphaFoldDB" id="A0A0A9BRG0"/>
<dbReference type="EMBL" id="GBRH01235988">
    <property type="protein sequence ID" value="JAD61907.1"/>
    <property type="molecule type" value="Transcribed_RNA"/>
</dbReference>
<organism evidence="1">
    <name type="scientific">Arundo donax</name>
    <name type="common">Giant reed</name>
    <name type="synonym">Donax arundinaceus</name>
    <dbReference type="NCBI Taxonomy" id="35708"/>
    <lineage>
        <taxon>Eukaryota</taxon>
        <taxon>Viridiplantae</taxon>
        <taxon>Streptophyta</taxon>
        <taxon>Embryophyta</taxon>
        <taxon>Tracheophyta</taxon>
        <taxon>Spermatophyta</taxon>
        <taxon>Magnoliopsida</taxon>
        <taxon>Liliopsida</taxon>
        <taxon>Poales</taxon>
        <taxon>Poaceae</taxon>
        <taxon>PACMAD clade</taxon>
        <taxon>Arundinoideae</taxon>
        <taxon>Arundineae</taxon>
        <taxon>Arundo</taxon>
    </lineage>
</organism>
<name>A0A0A9BRG0_ARUDO</name>
<evidence type="ECO:0000313" key="1">
    <source>
        <dbReference type="EMBL" id="JAD61907.1"/>
    </source>
</evidence>
<reference evidence="1" key="2">
    <citation type="journal article" date="2015" name="Data Brief">
        <title>Shoot transcriptome of the giant reed, Arundo donax.</title>
        <authorList>
            <person name="Barrero R.A."/>
            <person name="Guerrero F.D."/>
            <person name="Moolhuijzen P."/>
            <person name="Goolsby J.A."/>
            <person name="Tidwell J."/>
            <person name="Bellgard S.E."/>
            <person name="Bellgard M.I."/>
        </authorList>
    </citation>
    <scope>NUCLEOTIDE SEQUENCE</scope>
    <source>
        <tissue evidence="1">Shoot tissue taken approximately 20 cm above the soil surface</tissue>
    </source>
</reference>
<protein>
    <submittedName>
        <fullName evidence="1">Uncharacterized protein</fullName>
    </submittedName>
</protein>
<reference evidence="1" key="1">
    <citation type="submission" date="2014-09" db="EMBL/GenBank/DDBJ databases">
        <authorList>
            <person name="Magalhaes I.L.F."/>
            <person name="Oliveira U."/>
            <person name="Santos F.R."/>
            <person name="Vidigal T.H.D.A."/>
            <person name="Brescovit A.D."/>
            <person name="Santos A.J."/>
        </authorList>
    </citation>
    <scope>NUCLEOTIDE SEQUENCE</scope>
    <source>
        <tissue evidence="1">Shoot tissue taken approximately 20 cm above the soil surface</tissue>
    </source>
</reference>
<accession>A0A0A9BRG0</accession>
<sequence>MNMLDAKSMRSVLKIKDQNRGLIFRHSCFYSMKNISHRHS</sequence>
<proteinExistence type="predicted"/>